<keyword evidence="13 30" id="KW-0418">Kinase</keyword>
<keyword evidence="18" id="KW-0969">Cilium</keyword>
<dbReference type="OMA" id="WIQKHAP"/>
<evidence type="ECO:0000259" key="29">
    <source>
        <dbReference type="PROSITE" id="PS50222"/>
    </source>
</evidence>
<keyword evidence="9 30" id="KW-0808">Transferase</keyword>
<feature type="domain" description="Protein kinase" evidence="28">
    <location>
        <begin position="54"/>
        <end position="327"/>
    </location>
</feature>
<evidence type="ECO:0000256" key="24">
    <source>
        <dbReference type="ARBA" id="ARBA00048679"/>
    </source>
</evidence>
<evidence type="ECO:0000256" key="8">
    <source>
        <dbReference type="ARBA" id="ARBA00022527"/>
    </source>
</evidence>
<evidence type="ECO:0000256" key="18">
    <source>
        <dbReference type="ARBA" id="ARBA00023069"/>
    </source>
</evidence>
<dbReference type="AlphaFoldDB" id="G0R4W4"/>
<evidence type="ECO:0000313" key="30">
    <source>
        <dbReference type="EMBL" id="EGR27507.1"/>
    </source>
</evidence>
<keyword evidence="11" id="KW-0677">Repeat</keyword>
<keyword evidence="7" id="KW-1032">Host cell membrane</keyword>
<dbReference type="GO" id="GO:0031514">
    <property type="term" value="C:motile cilium"/>
    <property type="evidence" value="ECO:0007669"/>
    <property type="project" value="UniProtKB-SubCell"/>
</dbReference>
<evidence type="ECO:0000256" key="22">
    <source>
        <dbReference type="ARBA" id="ARBA00024334"/>
    </source>
</evidence>
<evidence type="ECO:0000256" key="15">
    <source>
        <dbReference type="ARBA" id="ARBA00022840"/>
    </source>
</evidence>
<feature type="domain" description="EF-hand" evidence="29">
    <location>
        <begin position="369"/>
        <end position="404"/>
    </location>
</feature>
<dbReference type="EC" id="2.7.11.1" evidence="5"/>
<dbReference type="SMART" id="SM00054">
    <property type="entry name" value="EFh"/>
    <property type="match status" value="4"/>
</dbReference>
<keyword evidence="20" id="KW-0966">Cell projection</keyword>
<dbReference type="InterPro" id="IPR000719">
    <property type="entry name" value="Prot_kinase_dom"/>
</dbReference>
<dbReference type="PROSITE" id="PS50011">
    <property type="entry name" value="PROTEIN_KINASE_DOM"/>
    <property type="match status" value="1"/>
</dbReference>
<dbReference type="InterPro" id="IPR018247">
    <property type="entry name" value="EF_Hand_1_Ca_BS"/>
</dbReference>
<comment type="catalytic activity">
    <reaction evidence="24">
        <text>L-seryl-[protein] + ATP = O-phospho-L-seryl-[protein] + ADP + H(+)</text>
        <dbReference type="Rhea" id="RHEA:17989"/>
        <dbReference type="Rhea" id="RHEA-COMP:9863"/>
        <dbReference type="Rhea" id="RHEA-COMP:11604"/>
        <dbReference type="ChEBI" id="CHEBI:15378"/>
        <dbReference type="ChEBI" id="CHEBI:29999"/>
        <dbReference type="ChEBI" id="CHEBI:30616"/>
        <dbReference type="ChEBI" id="CHEBI:83421"/>
        <dbReference type="ChEBI" id="CHEBI:456216"/>
        <dbReference type="EC" id="2.7.11.1"/>
    </reaction>
</comment>
<evidence type="ECO:0000256" key="11">
    <source>
        <dbReference type="ARBA" id="ARBA00022737"/>
    </source>
</evidence>
<evidence type="ECO:0000256" key="26">
    <source>
        <dbReference type="ARBA" id="ARBA00068067"/>
    </source>
</evidence>
<dbReference type="RefSeq" id="XP_004024417.1">
    <property type="nucleotide sequence ID" value="XM_004024368.1"/>
</dbReference>
<dbReference type="Pfam" id="PF00069">
    <property type="entry name" value="Pkinase"/>
    <property type="match status" value="1"/>
</dbReference>
<dbReference type="InterPro" id="IPR050205">
    <property type="entry name" value="CDPK_Ser/Thr_kinases"/>
</dbReference>
<dbReference type="InParanoid" id="G0R4W4"/>
<evidence type="ECO:0000256" key="3">
    <source>
        <dbReference type="ARBA" id="ARBA00004342"/>
    </source>
</evidence>
<keyword evidence="21" id="KW-0449">Lipoprotein</keyword>
<dbReference type="SUPFAM" id="SSF47473">
    <property type="entry name" value="EF-hand"/>
    <property type="match status" value="1"/>
</dbReference>
<accession>G0R4W4</accession>
<evidence type="ECO:0000256" key="6">
    <source>
        <dbReference type="ARBA" id="ARBA00022475"/>
    </source>
</evidence>
<sequence>MGCTTVKKNPNSQYKDNNQAEDNNNVVQKKENGKLSQGPEIFVSLKTTNIQQEYKFGSLLGEGAFGCVRLVEQKKSGIFFFKKKNQNKNKKQKGLLRAMKCIQKNNIIKEEEEKMFAEVNILKSLNHPNIIQLYELYQDEQLYYLITEYCSGGELFERIKQMDQFSEKEAADYMKQILSAILYCHQRGICHRDLKPENLVFDSKKTDSNLKVIDFGTSRKFDSSKKMTKRLGTPYYIAPEVLNQNYDEKCDIWSCGVILYILLCGYPPFNGSNEKEIFKSVQEGNFTFDDEDWGQISQEAKSLIKKMLEKDSTKRLSAQQAYDDVWITKTCSKQPLNSKVLQNLGQFQSKNKLRNAILTFIATYIVSQQEKEELLKAFKVLDQNGDGTLERKELIQGYMSICKNRAQAEEIVNKLFGAIDANQSGKVDFSEFIVAAMQEEKLLSKNKIEKAFKIFDQDGNGFIEKSELQMIMGGTDLDEQTWQEILKESDTNNDGKISQQEFIELLVKKIDLKGNMNI</sequence>
<dbReference type="GO" id="GO:0005524">
    <property type="term" value="F:ATP binding"/>
    <property type="evidence" value="ECO:0007669"/>
    <property type="project" value="UniProtKB-KW"/>
</dbReference>
<evidence type="ECO:0000256" key="20">
    <source>
        <dbReference type="ARBA" id="ARBA00023273"/>
    </source>
</evidence>
<dbReference type="GeneID" id="14903575"/>
<evidence type="ECO:0000256" key="1">
    <source>
        <dbReference type="ARBA" id="ARBA00001946"/>
    </source>
</evidence>
<keyword evidence="17" id="KW-1043">Host membrane</keyword>
<dbReference type="CDD" id="cd00051">
    <property type="entry name" value="EFh"/>
    <property type="match status" value="1"/>
</dbReference>
<feature type="domain" description="EF-hand" evidence="29">
    <location>
        <begin position="479"/>
        <end position="512"/>
    </location>
</feature>
<dbReference type="Gene3D" id="1.10.238.10">
    <property type="entry name" value="EF-hand"/>
    <property type="match status" value="2"/>
</dbReference>
<dbReference type="Gene3D" id="1.10.510.10">
    <property type="entry name" value="Transferase(Phosphotransferase) domain 1"/>
    <property type="match status" value="1"/>
</dbReference>
<proteinExistence type="inferred from homology"/>
<keyword evidence="12" id="KW-0547">Nucleotide-binding</keyword>
<name>G0R4W4_ICHMU</name>
<dbReference type="FunFam" id="1.10.510.10:FF:000398">
    <property type="entry name" value="Calcium-dependent protein kinase 1"/>
    <property type="match status" value="1"/>
</dbReference>
<dbReference type="OrthoDB" id="40902at2759"/>
<evidence type="ECO:0000256" key="14">
    <source>
        <dbReference type="ARBA" id="ARBA00022837"/>
    </source>
</evidence>
<keyword evidence="15" id="KW-0067">ATP-binding</keyword>
<keyword evidence="8" id="KW-0723">Serine/threonine-protein kinase</keyword>
<dbReference type="FunFam" id="1.10.238.10:FF:000557">
    <property type="entry name" value="Uncharacterized protein"/>
    <property type="match status" value="1"/>
</dbReference>
<protein>
    <recommendedName>
        <fullName evidence="26">Calcium-dependent protein kinase 1</fullName>
        <ecNumber evidence="5">2.7.11.1</ecNumber>
    </recommendedName>
</protein>
<keyword evidence="19" id="KW-0564">Palmitate</keyword>
<comment type="cofactor">
    <cofactor evidence="1">
        <name>Mg(2+)</name>
        <dbReference type="ChEBI" id="CHEBI:18420"/>
    </cofactor>
</comment>
<dbReference type="CDD" id="cd05117">
    <property type="entry name" value="STKc_CAMK"/>
    <property type="match status" value="1"/>
</dbReference>
<evidence type="ECO:0000256" key="4">
    <source>
        <dbReference type="ARBA" id="ARBA00004425"/>
    </source>
</evidence>
<gene>
    <name evidence="30" type="ORF">IMG5_195110</name>
</gene>
<evidence type="ECO:0000256" key="7">
    <source>
        <dbReference type="ARBA" id="ARBA00022511"/>
    </source>
</evidence>
<keyword evidence="16" id="KW-0282">Flagellum</keyword>
<comment type="subcellular location">
    <subcellularLocation>
        <location evidence="3">Cell membrane</location>
        <topology evidence="3">Lipid-anchor</topology>
        <orientation evidence="3">Cytoplasmic side</orientation>
    </subcellularLocation>
    <subcellularLocation>
        <location evidence="2">Cell projection</location>
        <location evidence="2">Cilium</location>
        <location evidence="2">Flagellum</location>
    </subcellularLocation>
    <subcellularLocation>
        <location evidence="4">Host cell membrane</location>
        <topology evidence="4">Lipid-anchor</topology>
    </subcellularLocation>
    <subcellularLocation>
        <location evidence="25">Parasitophorous vacuole membrane</location>
        <topology evidence="25">Lipid-anchor</topology>
    </subcellularLocation>
</comment>
<feature type="region of interest" description="Disordered" evidence="27">
    <location>
        <begin position="1"/>
        <end position="25"/>
    </location>
</feature>
<dbReference type="InterPro" id="IPR011009">
    <property type="entry name" value="Kinase-like_dom_sf"/>
</dbReference>
<keyword evidence="31" id="KW-1185">Reference proteome</keyword>
<keyword evidence="30" id="KW-0012">Acyltransferase</keyword>
<keyword evidence="17" id="KW-0472">Membrane</keyword>
<feature type="domain" description="EF-hand" evidence="29">
    <location>
        <begin position="407"/>
        <end position="442"/>
    </location>
</feature>
<dbReference type="InterPro" id="IPR011992">
    <property type="entry name" value="EF-hand-dom_pair"/>
</dbReference>
<evidence type="ECO:0000313" key="31">
    <source>
        <dbReference type="Proteomes" id="UP000008983"/>
    </source>
</evidence>
<dbReference type="Proteomes" id="UP000008983">
    <property type="component" value="Unassembled WGS sequence"/>
</dbReference>
<dbReference type="InterPro" id="IPR002048">
    <property type="entry name" value="EF_hand_dom"/>
</dbReference>
<evidence type="ECO:0000259" key="28">
    <source>
        <dbReference type="PROSITE" id="PS50011"/>
    </source>
</evidence>
<comment type="catalytic activity">
    <reaction evidence="23">
        <text>L-threonyl-[protein] + ATP = O-phospho-L-threonyl-[protein] + ADP + H(+)</text>
        <dbReference type="Rhea" id="RHEA:46608"/>
        <dbReference type="Rhea" id="RHEA-COMP:11060"/>
        <dbReference type="Rhea" id="RHEA-COMP:11605"/>
        <dbReference type="ChEBI" id="CHEBI:15378"/>
        <dbReference type="ChEBI" id="CHEBI:30013"/>
        <dbReference type="ChEBI" id="CHEBI:30616"/>
        <dbReference type="ChEBI" id="CHEBI:61977"/>
        <dbReference type="ChEBI" id="CHEBI:456216"/>
        <dbReference type="EC" id="2.7.11.1"/>
    </reaction>
</comment>
<dbReference type="SUPFAM" id="SSF56112">
    <property type="entry name" value="Protein kinase-like (PK-like)"/>
    <property type="match status" value="1"/>
</dbReference>
<dbReference type="GO" id="GO:0106310">
    <property type="term" value="F:protein serine kinase activity"/>
    <property type="evidence" value="ECO:0007669"/>
    <property type="project" value="RHEA"/>
</dbReference>
<dbReference type="SMART" id="SM00220">
    <property type="entry name" value="S_TKc"/>
    <property type="match status" value="1"/>
</dbReference>
<dbReference type="GO" id="GO:0004674">
    <property type="term" value="F:protein serine/threonine kinase activity"/>
    <property type="evidence" value="ECO:0007669"/>
    <property type="project" value="UniProtKB-KW"/>
</dbReference>
<dbReference type="FunCoup" id="G0R4W4">
    <property type="interactions" value="11"/>
</dbReference>
<evidence type="ECO:0000256" key="16">
    <source>
        <dbReference type="ARBA" id="ARBA00022846"/>
    </source>
</evidence>
<dbReference type="GO" id="GO:0020005">
    <property type="term" value="C:symbiont-containing vacuole membrane"/>
    <property type="evidence" value="ECO:0007669"/>
    <property type="project" value="UniProtKB-SubCell"/>
</dbReference>
<evidence type="ECO:0000256" key="21">
    <source>
        <dbReference type="ARBA" id="ARBA00023288"/>
    </source>
</evidence>
<keyword evidence="10" id="KW-0519">Myristate</keyword>
<reference evidence="30 31" key="1">
    <citation type="submission" date="2011-07" db="EMBL/GenBank/DDBJ databases">
        <authorList>
            <person name="Coyne R."/>
            <person name="Brami D."/>
            <person name="Johnson J."/>
            <person name="Hostetler J."/>
            <person name="Hannick L."/>
            <person name="Clark T."/>
            <person name="Cassidy-Hanley D."/>
            <person name="Inman J."/>
        </authorList>
    </citation>
    <scope>NUCLEOTIDE SEQUENCE [LARGE SCALE GENOMIC DNA]</scope>
    <source>
        <strain evidence="30 31">G5</strain>
    </source>
</reference>
<evidence type="ECO:0000256" key="25">
    <source>
        <dbReference type="ARBA" id="ARBA00060437"/>
    </source>
</evidence>
<evidence type="ECO:0000256" key="19">
    <source>
        <dbReference type="ARBA" id="ARBA00023139"/>
    </source>
</evidence>
<dbReference type="PROSITE" id="PS50222">
    <property type="entry name" value="EF_HAND_2"/>
    <property type="match status" value="4"/>
</dbReference>
<dbReference type="Gene3D" id="3.30.200.20">
    <property type="entry name" value="Phosphorylase Kinase, domain 1"/>
    <property type="match status" value="1"/>
</dbReference>
<dbReference type="eggNOG" id="KOG0032">
    <property type="taxonomic scope" value="Eukaryota"/>
</dbReference>
<feature type="domain" description="EF-hand" evidence="29">
    <location>
        <begin position="443"/>
        <end position="478"/>
    </location>
</feature>
<evidence type="ECO:0000256" key="9">
    <source>
        <dbReference type="ARBA" id="ARBA00022679"/>
    </source>
</evidence>
<dbReference type="GO" id="GO:0005509">
    <property type="term" value="F:calcium ion binding"/>
    <property type="evidence" value="ECO:0007669"/>
    <property type="project" value="InterPro"/>
</dbReference>
<evidence type="ECO:0000256" key="5">
    <source>
        <dbReference type="ARBA" id="ARBA00012513"/>
    </source>
</evidence>
<dbReference type="InterPro" id="IPR008271">
    <property type="entry name" value="Ser/Thr_kinase_AS"/>
</dbReference>
<evidence type="ECO:0000256" key="13">
    <source>
        <dbReference type="ARBA" id="ARBA00022777"/>
    </source>
</evidence>
<dbReference type="STRING" id="857967.G0R4W4"/>
<dbReference type="EMBL" id="GL984356">
    <property type="protein sequence ID" value="EGR27507.1"/>
    <property type="molecule type" value="Genomic_DNA"/>
</dbReference>
<dbReference type="PROSITE" id="PS00018">
    <property type="entry name" value="EF_HAND_1"/>
    <property type="match status" value="4"/>
</dbReference>
<comment type="similarity">
    <text evidence="22">Belongs to the protein kinase superfamily. Ser/Thr protein kinase family. CDPK subfamily.</text>
</comment>
<evidence type="ECO:0000256" key="23">
    <source>
        <dbReference type="ARBA" id="ARBA00047899"/>
    </source>
</evidence>
<dbReference type="GO" id="GO:0016746">
    <property type="term" value="F:acyltransferase activity"/>
    <property type="evidence" value="ECO:0007669"/>
    <property type="project" value="UniProtKB-KW"/>
</dbReference>
<evidence type="ECO:0000256" key="27">
    <source>
        <dbReference type="SAM" id="MobiDB-lite"/>
    </source>
</evidence>
<dbReference type="GO" id="GO:0020002">
    <property type="term" value="C:host cell plasma membrane"/>
    <property type="evidence" value="ECO:0007669"/>
    <property type="project" value="UniProtKB-SubCell"/>
</dbReference>
<evidence type="ECO:0000256" key="17">
    <source>
        <dbReference type="ARBA" id="ARBA00022870"/>
    </source>
</evidence>
<keyword evidence="6" id="KW-1003">Cell membrane</keyword>
<keyword evidence="14" id="KW-0106">Calcium</keyword>
<dbReference type="PROSITE" id="PS00108">
    <property type="entry name" value="PROTEIN_KINASE_ST"/>
    <property type="match status" value="1"/>
</dbReference>
<evidence type="ECO:0000256" key="10">
    <source>
        <dbReference type="ARBA" id="ARBA00022707"/>
    </source>
</evidence>
<dbReference type="Pfam" id="PF13499">
    <property type="entry name" value="EF-hand_7"/>
    <property type="match status" value="2"/>
</dbReference>
<dbReference type="GO" id="GO:0005886">
    <property type="term" value="C:plasma membrane"/>
    <property type="evidence" value="ECO:0007669"/>
    <property type="project" value="UniProtKB-SubCell"/>
</dbReference>
<evidence type="ECO:0000256" key="2">
    <source>
        <dbReference type="ARBA" id="ARBA00004230"/>
    </source>
</evidence>
<organism evidence="30 31">
    <name type="scientific">Ichthyophthirius multifiliis</name>
    <name type="common">White spot disease agent</name>
    <name type="synonym">Ich</name>
    <dbReference type="NCBI Taxonomy" id="5932"/>
    <lineage>
        <taxon>Eukaryota</taxon>
        <taxon>Sar</taxon>
        <taxon>Alveolata</taxon>
        <taxon>Ciliophora</taxon>
        <taxon>Intramacronucleata</taxon>
        <taxon>Oligohymenophorea</taxon>
        <taxon>Hymenostomatida</taxon>
        <taxon>Ophryoglenina</taxon>
        <taxon>Ichthyophthirius</taxon>
    </lineage>
</organism>
<dbReference type="PANTHER" id="PTHR24349">
    <property type="entry name" value="SERINE/THREONINE-PROTEIN KINASE"/>
    <property type="match status" value="1"/>
</dbReference>
<evidence type="ECO:0000256" key="12">
    <source>
        <dbReference type="ARBA" id="ARBA00022741"/>
    </source>
</evidence>